<evidence type="ECO:0000313" key="7">
    <source>
        <dbReference type="EMBL" id="WGK82180.1"/>
    </source>
</evidence>
<dbReference type="AlphaFoldDB" id="A0A0A1E7B4"/>
<dbReference type="EMBL" id="JAKNBA010000018">
    <property type="protein sequence ID" value="MDE1242765.1"/>
    <property type="molecule type" value="Genomic_DNA"/>
</dbReference>
<keyword evidence="9" id="KW-1185">Reference proteome</keyword>
<feature type="chain" id="PRO_5044540603" evidence="1">
    <location>
        <begin position="19"/>
        <end position="108"/>
    </location>
</feature>
<proteinExistence type="predicted"/>
<dbReference type="EMBL" id="CALYLK010000136">
    <property type="protein sequence ID" value="CAH8236741.1"/>
    <property type="molecule type" value="Genomic_DNA"/>
</dbReference>
<accession>A0A0A1E7B4</accession>
<dbReference type="EMBL" id="CP118711">
    <property type="protein sequence ID" value="WGK85979.1"/>
    <property type="molecule type" value="Genomic_DNA"/>
</dbReference>
<evidence type="ECO:0000313" key="10">
    <source>
        <dbReference type="Proteomes" id="UP001241226"/>
    </source>
</evidence>
<evidence type="ECO:0000313" key="9">
    <source>
        <dbReference type="Proteomes" id="UP001152658"/>
    </source>
</evidence>
<evidence type="ECO:0000313" key="4">
    <source>
        <dbReference type="EMBL" id="MDE1242765.1"/>
    </source>
</evidence>
<evidence type="ECO:0000313" key="3">
    <source>
        <dbReference type="EMBL" id="CAH8236741.1"/>
    </source>
</evidence>
<reference evidence="4 10" key="2">
    <citation type="submission" date="2022-02" db="EMBL/GenBank/DDBJ databases">
        <title>Emergence and expansion in Europe of a Vibrio aestuarianus clonal complex pathogenic for oysters.</title>
        <authorList>
            <person name="Mesnil A."/>
            <person name="Travers M.-A."/>
        </authorList>
    </citation>
    <scope>NUCLEOTIDE SEQUENCE</scope>
    <source>
        <strain evidence="6">151-ITT-15-cp-1</strain>
        <strain evidence="4">19_064_11T1</strain>
        <strain evidence="5">19_064_15T1</strain>
        <strain evidence="8 10">U17</strain>
        <strain evidence="7">U29</strain>
    </source>
</reference>
<reference evidence="2" key="1">
    <citation type="journal article" date="2014" name="PLoS ONE">
        <title>Characterization of the secretomes of two vibrios pathogenic to mollusks.</title>
        <authorList>
            <person name="Madec S."/>
            <person name="Pichereau V."/>
            <person name="Jacq A."/>
            <person name="Paillard M."/>
            <person name="Boisset C."/>
            <person name="Guerard F."/>
            <person name="Paillard C."/>
            <person name="Nicolas J.L."/>
        </authorList>
    </citation>
    <scope>NUCLEOTIDE SEQUENCE</scope>
    <source>
        <strain evidence="2">02-041</strain>
    </source>
</reference>
<evidence type="ECO:0000313" key="5">
    <source>
        <dbReference type="EMBL" id="MDE1346563.1"/>
    </source>
</evidence>
<organism evidence="2">
    <name type="scientific">Vibrio aestuarianus</name>
    <dbReference type="NCBI Taxonomy" id="28171"/>
    <lineage>
        <taxon>Bacteria</taxon>
        <taxon>Pseudomonadati</taxon>
        <taxon>Pseudomonadota</taxon>
        <taxon>Gammaproteobacteria</taxon>
        <taxon>Vibrionales</taxon>
        <taxon>Vibrionaceae</taxon>
        <taxon>Vibrio</taxon>
    </lineage>
</organism>
<dbReference type="EMBL" id="JAKNAX010000019">
    <property type="protein sequence ID" value="MDE1346563.1"/>
    <property type="molecule type" value="Genomic_DNA"/>
</dbReference>
<feature type="signal peptide" evidence="1">
    <location>
        <begin position="1"/>
        <end position="18"/>
    </location>
</feature>
<keyword evidence="2" id="KW-0449">Lipoprotein</keyword>
<evidence type="ECO:0000313" key="2">
    <source>
        <dbReference type="EMBL" id="AIY26260.1"/>
    </source>
</evidence>
<dbReference type="Proteomes" id="UP001241226">
    <property type="component" value="Chromosome 1"/>
</dbReference>
<dbReference type="Proteomes" id="UP001152658">
    <property type="component" value="Unassembled WGS sequence"/>
</dbReference>
<dbReference type="EMBL" id="CP118709">
    <property type="protein sequence ID" value="WGK82180.1"/>
    <property type="molecule type" value="Genomic_DNA"/>
</dbReference>
<evidence type="ECO:0000313" key="8">
    <source>
        <dbReference type="EMBL" id="WGK85979.1"/>
    </source>
</evidence>
<dbReference type="Proteomes" id="UP001239257">
    <property type="component" value="Chromosome 1"/>
</dbReference>
<dbReference type="Proteomes" id="UP001140979">
    <property type="component" value="Unassembled WGS sequence"/>
</dbReference>
<keyword evidence="1" id="KW-0732">Signal</keyword>
<dbReference type="PROSITE" id="PS51257">
    <property type="entry name" value="PROKAR_LIPOPROTEIN"/>
    <property type="match status" value="1"/>
</dbReference>
<dbReference type="EMBL" id="JAKNAP010000053">
    <property type="protein sequence ID" value="MDE1358264.1"/>
    <property type="molecule type" value="Genomic_DNA"/>
</dbReference>
<gene>
    <name evidence="6" type="ORF">L9W73_13220</name>
    <name evidence="4" type="ORF">L9W94_11520</name>
    <name evidence="5" type="ORF">L9X51_08985</name>
    <name evidence="7" type="ORF">PYE51_02740</name>
    <name evidence="8" type="ORF">PYE67_03920</name>
    <name evidence="3" type="ORF">VAE063_950441</name>
</gene>
<dbReference type="Proteomes" id="UP001140973">
    <property type="component" value="Unassembled WGS sequence"/>
</dbReference>
<reference evidence="3" key="3">
    <citation type="submission" date="2022-06" db="EMBL/GenBank/DDBJ databases">
        <authorList>
            <person name="Goudenege D."/>
            <person name="Le Roux F."/>
        </authorList>
    </citation>
    <scope>NUCLEOTIDE SEQUENCE</scope>
    <source>
        <strain evidence="3">12-063</strain>
    </source>
</reference>
<name>A0A0A1E7B4_9VIBR</name>
<dbReference type="RefSeq" id="WP_053310282.1">
    <property type="nucleotide sequence ID" value="NZ_CALYLA010000019.1"/>
</dbReference>
<dbReference type="EMBL" id="KM588621">
    <property type="protein sequence ID" value="AIY26260.1"/>
    <property type="molecule type" value="Genomic_DNA"/>
</dbReference>
<dbReference type="Proteomes" id="UP001140978">
    <property type="component" value="Unassembled WGS sequence"/>
</dbReference>
<sequence length="108" mass="11772">MKTISTLALIAAALTAGCASNTQQDNYREASFELCNTEVSIYSVSDDGRVRIVCADGSKFALNSEKTLDTMRNINIEYCDGEGLGKFNESTKYYSFQCKSGTLLSIAK</sequence>
<protein>
    <submittedName>
        <fullName evidence="3">Conserved lipoprotein</fullName>
    </submittedName>
    <submittedName>
        <fullName evidence="2">Conserved putative lipoprotein</fullName>
    </submittedName>
</protein>
<evidence type="ECO:0000256" key="1">
    <source>
        <dbReference type="SAM" id="SignalP"/>
    </source>
</evidence>
<evidence type="ECO:0000313" key="6">
    <source>
        <dbReference type="EMBL" id="MDE1358264.1"/>
    </source>
</evidence>
<dbReference type="GeneID" id="79917984"/>